<dbReference type="GO" id="GO:0008408">
    <property type="term" value="F:3'-5' exonuclease activity"/>
    <property type="evidence" value="ECO:0007669"/>
    <property type="project" value="InterPro"/>
</dbReference>
<feature type="domain" description="3'-5' exonuclease" evidence="6">
    <location>
        <begin position="362"/>
        <end position="554"/>
    </location>
</feature>
<dbReference type="GO" id="GO:0006139">
    <property type="term" value="P:nucleobase-containing compound metabolic process"/>
    <property type="evidence" value="ECO:0007669"/>
    <property type="project" value="InterPro"/>
</dbReference>
<gene>
    <name evidence="7" type="ORF">Pcinc_021135</name>
</gene>
<evidence type="ECO:0000256" key="3">
    <source>
        <dbReference type="PIRSR" id="PIRSR606689-1"/>
    </source>
</evidence>
<dbReference type="InterPro" id="IPR027417">
    <property type="entry name" value="P-loop_NTPase"/>
</dbReference>
<feature type="binding site" evidence="4">
    <location>
        <position position="792"/>
    </location>
    <ligand>
        <name>Mg(2+)</name>
        <dbReference type="ChEBI" id="CHEBI:18420"/>
    </ligand>
</feature>
<dbReference type="Gene3D" id="3.30.420.10">
    <property type="entry name" value="Ribonuclease H-like superfamily/Ribonuclease H"/>
    <property type="match status" value="1"/>
</dbReference>
<feature type="compositionally biased region" description="Basic residues" evidence="5">
    <location>
        <begin position="565"/>
        <end position="576"/>
    </location>
</feature>
<evidence type="ECO:0000256" key="2">
    <source>
        <dbReference type="ARBA" id="ARBA00023134"/>
    </source>
</evidence>
<dbReference type="Pfam" id="PF01927">
    <property type="entry name" value="Mut7-C"/>
    <property type="match status" value="1"/>
</dbReference>
<proteinExistence type="predicted"/>
<dbReference type="Pfam" id="PF00025">
    <property type="entry name" value="Arf"/>
    <property type="match status" value="1"/>
</dbReference>
<dbReference type="InterPro" id="IPR052408">
    <property type="entry name" value="Exonuclease_MUT-7-like"/>
</dbReference>
<dbReference type="Proteomes" id="UP001286313">
    <property type="component" value="Unassembled WGS sequence"/>
</dbReference>
<evidence type="ECO:0000256" key="1">
    <source>
        <dbReference type="ARBA" id="ARBA00022741"/>
    </source>
</evidence>
<evidence type="ECO:0000313" key="7">
    <source>
        <dbReference type="EMBL" id="KAK3873874.1"/>
    </source>
</evidence>
<feature type="binding site" evidence="3">
    <location>
        <position position="819"/>
    </location>
    <ligand>
        <name>GTP</name>
        <dbReference type="ChEBI" id="CHEBI:37565"/>
    </ligand>
</feature>
<dbReference type="InterPro" id="IPR036397">
    <property type="entry name" value="RNaseH_sf"/>
</dbReference>
<dbReference type="Gene3D" id="3.40.50.300">
    <property type="entry name" value="P-loop containing nucleotide triphosphate hydrolases"/>
    <property type="match status" value="1"/>
</dbReference>
<dbReference type="InterPro" id="IPR002562">
    <property type="entry name" value="3'-5'_exonuclease_dom"/>
</dbReference>
<dbReference type="Pfam" id="PF01612">
    <property type="entry name" value="DNA_pol_A_exo1"/>
    <property type="match status" value="1"/>
</dbReference>
<feature type="binding site" evidence="4">
    <location>
        <position position="771"/>
    </location>
    <ligand>
        <name>Mg(2+)</name>
        <dbReference type="ChEBI" id="CHEBI:18420"/>
    </ligand>
</feature>
<dbReference type="PANTHER" id="PTHR47765">
    <property type="entry name" value="3'-5' EXONUCLEASE DOMAIN-CONTAINING PROTEIN"/>
    <property type="match status" value="1"/>
</dbReference>
<sequence>MHQIMMASVREYSSCFITLHYLWKEKNIEEFKQQMRENLSASADPYTMAFINVKLCPDLLKSKQDSLAANMLVELQAFLNQDNNAEKYKSCVSAKLQKDVYDVVIRQKNAGMLKLLVRTFHLSQNGEHFLLPLRYQLQQGKYREVCTLAVLLNLQSHFTTSELLVPLFLEDQLSCADDFLYSSPTHQKELVIFIDNIIGKKITMTDFQRYKIKDPKRIRSNKILSGMLAKLLKRFGLNPVLCPHFQKFRATGGLRYLFYKYYIEKSLQISNFYSLIDESLQESPYIAIDLMNLFVDYCDPQGALPFVTKLKLQQTDLPRQIREAVIKHPHLLEEATHIEQEDWDSEIDNCQYFSLDVPQEEVVIIDTVNKFEENFDDLAGSPLLAIDAEWKPNFGVGSTEQAALLQFATTNNVYILDLLTLQNVLQDSHWNNISQLFSDVNITKLGYGIRSDYKILSSLHPKMKEGIVAAENVIDFDITKGILLEEHPNIFSHDKDDHKGLSNLVYRCFGLPLNKSHCFSNWSARPLTRSQVTYAALDVRCLINVYNYMNQRAAELHLPDWKTVKRRPTQPAKKPKPQSPVVLLEKASGKGKSAQQREPVKASDLRFVCDTMVQGLAKELRSCGVDAVALATGEGTEHCIEHYQKEQRIVLTKGKPYNALTKHIPPQYLYKIQSETGKEQLAEVIEIFKIKNTVSHRRCSKPRKMQLSKAQKRMAFPVYEGSTIPEVPLAPSRSKSGPGQLKYIRTHKDYLKRKYKRVMVLCIGPEGTGKTLLLRRLAHLTKPNLSLTTVPTVGLNIVTIPAPLDEPEILPVHVRELGGSMAPIWPSYYGGARRIMYVVDLANLTQLGEATLLLLHLLAHPNMRAQQCTTCECFSAE</sequence>
<dbReference type="PANTHER" id="PTHR47765:SF2">
    <property type="entry name" value="EXONUCLEASE MUT-7 HOMOLOG"/>
    <property type="match status" value="1"/>
</dbReference>
<protein>
    <recommendedName>
        <fullName evidence="6">3'-5' exonuclease domain-containing protein</fullName>
    </recommendedName>
</protein>
<dbReference type="InterPro" id="IPR006689">
    <property type="entry name" value="Small_GTPase_ARF/SAR"/>
</dbReference>
<comment type="caution">
    <text evidence="7">The sequence shown here is derived from an EMBL/GenBank/DDBJ whole genome shotgun (WGS) entry which is preliminary data.</text>
</comment>
<keyword evidence="8" id="KW-1185">Reference proteome</keyword>
<feature type="region of interest" description="Disordered" evidence="5">
    <location>
        <begin position="565"/>
        <end position="598"/>
    </location>
</feature>
<evidence type="ECO:0000256" key="4">
    <source>
        <dbReference type="PIRSR" id="PIRSR606689-2"/>
    </source>
</evidence>
<dbReference type="GO" id="GO:0005525">
    <property type="term" value="F:GTP binding"/>
    <property type="evidence" value="ECO:0007669"/>
    <property type="project" value="UniProtKB-KW"/>
</dbReference>
<dbReference type="SUPFAM" id="SSF52540">
    <property type="entry name" value="P-loop containing nucleoside triphosphate hydrolases"/>
    <property type="match status" value="1"/>
</dbReference>
<dbReference type="GO" id="GO:0003676">
    <property type="term" value="F:nucleic acid binding"/>
    <property type="evidence" value="ECO:0007669"/>
    <property type="project" value="InterPro"/>
</dbReference>
<dbReference type="EMBL" id="JAWQEG010002174">
    <property type="protein sequence ID" value="KAK3873874.1"/>
    <property type="molecule type" value="Genomic_DNA"/>
</dbReference>
<dbReference type="GO" id="GO:0046872">
    <property type="term" value="F:metal ion binding"/>
    <property type="evidence" value="ECO:0007669"/>
    <property type="project" value="UniProtKB-KW"/>
</dbReference>
<keyword evidence="2 3" id="KW-0342">GTP-binding</keyword>
<dbReference type="GO" id="GO:0003924">
    <property type="term" value="F:GTPase activity"/>
    <property type="evidence" value="ECO:0007669"/>
    <property type="project" value="InterPro"/>
</dbReference>
<name>A0AAE1FHS6_PETCI</name>
<dbReference type="InterPro" id="IPR012337">
    <property type="entry name" value="RNaseH-like_sf"/>
</dbReference>
<dbReference type="AlphaFoldDB" id="A0AAE1FHS6"/>
<keyword evidence="4" id="KW-0479">Metal-binding</keyword>
<keyword evidence="4" id="KW-0460">Magnesium</keyword>
<keyword evidence="1 3" id="KW-0547">Nucleotide-binding</keyword>
<evidence type="ECO:0000259" key="6">
    <source>
        <dbReference type="SMART" id="SM00474"/>
    </source>
</evidence>
<feature type="binding site" evidence="3">
    <location>
        <begin position="764"/>
        <end position="771"/>
    </location>
    <ligand>
        <name>GTP</name>
        <dbReference type="ChEBI" id="CHEBI:37565"/>
    </ligand>
</feature>
<dbReference type="SUPFAM" id="SSF53098">
    <property type="entry name" value="Ribonuclease H-like"/>
    <property type="match status" value="1"/>
</dbReference>
<evidence type="ECO:0000256" key="5">
    <source>
        <dbReference type="SAM" id="MobiDB-lite"/>
    </source>
</evidence>
<reference evidence="7" key="1">
    <citation type="submission" date="2023-10" db="EMBL/GenBank/DDBJ databases">
        <title>Genome assemblies of two species of porcelain crab, Petrolisthes cinctipes and Petrolisthes manimaculis (Anomura: Porcellanidae).</title>
        <authorList>
            <person name="Angst P."/>
        </authorList>
    </citation>
    <scope>NUCLEOTIDE SEQUENCE</scope>
    <source>
        <strain evidence="7">PB745_01</strain>
        <tissue evidence="7">Gill</tissue>
    </source>
</reference>
<dbReference type="InterPro" id="IPR002782">
    <property type="entry name" value="Mut7-C_RNAse_dom"/>
</dbReference>
<organism evidence="7 8">
    <name type="scientific">Petrolisthes cinctipes</name>
    <name type="common">Flat porcelain crab</name>
    <dbReference type="NCBI Taxonomy" id="88211"/>
    <lineage>
        <taxon>Eukaryota</taxon>
        <taxon>Metazoa</taxon>
        <taxon>Ecdysozoa</taxon>
        <taxon>Arthropoda</taxon>
        <taxon>Crustacea</taxon>
        <taxon>Multicrustacea</taxon>
        <taxon>Malacostraca</taxon>
        <taxon>Eumalacostraca</taxon>
        <taxon>Eucarida</taxon>
        <taxon>Decapoda</taxon>
        <taxon>Pleocyemata</taxon>
        <taxon>Anomura</taxon>
        <taxon>Galatheoidea</taxon>
        <taxon>Porcellanidae</taxon>
        <taxon>Petrolisthes</taxon>
    </lineage>
</organism>
<evidence type="ECO:0000313" key="8">
    <source>
        <dbReference type="Proteomes" id="UP001286313"/>
    </source>
</evidence>
<accession>A0AAE1FHS6</accession>
<dbReference type="SMART" id="SM00474">
    <property type="entry name" value="35EXOc"/>
    <property type="match status" value="1"/>
</dbReference>